<sequence>DPLEQARSSWSRSRADARHPGRRFARADPANAVARGPRAQARLRDRRPRLLRHAADHAALQGLRAQPPGRAGQRHPGQARAVRRRIRHPRRQPLRLRRLRPHPRQPGGRHRLRDPAQQPAPRIQRPREQGGQARPVRKADGGLVRRMPRDDRRRQSGEPQADDRLPQPVRAAQPARDRAGAERTCRPHPHAPLRARLFRAARHLAARPGAGGRRINDGHRHLQPQRRALPDGRRTGVGQRGRVDGPQRSALRGGRGPHRLHAALPVGRDRRMFQQLQQQPQRLPRHGRRGLHRCRAGDRLWRPVDARPPRGRCPGAAAWRSAGPVRGAARPSVRMRDERRGAYRARRGGVARRGADRGDLPLRARGPRDRDAAGM</sequence>
<feature type="compositionally biased region" description="Basic and acidic residues" evidence="1">
    <location>
        <begin position="175"/>
        <end position="185"/>
    </location>
</feature>
<dbReference type="EMBL" id="CADCVX010000599">
    <property type="protein sequence ID" value="CAA9536782.1"/>
    <property type="molecule type" value="Genomic_DNA"/>
</dbReference>
<accession>A0A6J4TZN0</accession>
<reference evidence="2" key="1">
    <citation type="submission" date="2020-02" db="EMBL/GenBank/DDBJ databases">
        <authorList>
            <person name="Meier V. D."/>
        </authorList>
    </citation>
    <scope>NUCLEOTIDE SEQUENCE</scope>
    <source>
        <strain evidence="2">AVDCRST_MAG91</strain>
    </source>
</reference>
<feature type="non-terminal residue" evidence="2">
    <location>
        <position position="375"/>
    </location>
</feature>
<dbReference type="GO" id="GO:0047061">
    <property type="term" value="F:glucose-fructose oxidoreductase activity"/>
    <property type="evidence" value="ECO:0007669"/>
    <property type="project" value="UniProtKB-EC"/>
</dbReference>
<dbReference type="EC" id="1.1.99.28" evidence="2"/>
<evidence type="ECO:0000256" key="1">
    <source>
        <dbReference type="SAM" id="MobiDB-lite"/>
    </source>
</evidence>
<dbReference type="AlphaFoldDB" id="A0A6J4TZN0"/>
<feature type="compositionally biased region" description="Basic and acidic residues" evidence="1">
    <location>
        <begin position="353"/>
        <end position="375"/>
    </location>
</feature>
<gene>
    <name evidence="2" type="ORF">AVDCRST_MAG91-3449</name>
</gene>
<evidence type="ECO:0000313" key="2">
    <source>
        <dbReference type="EMBL" id="CAA9536782.1"/>
    </source>
</evidence>
<feature type="region of interest" description="Disordered" evidence="1">
    <location>
        <begin position="207"/>
        <end position="258"/>
    </location>
</feature>
<proteinExistence type="predicted"/>
<keyword evidence="2" id="KW-0560">Oxidoreductase</keyword>
<protein>
    <submittedName>
        <fullName evidence="2">Glucose-fructose oxidoreductase</fullName>
        <ecNumber evidence="2">1.1.99.28</ecNumber>
    </submittedName>
</protein>
<organism evidence="2">
    <name type="scientific">uncultured Sphingomonadaceae bacterium</name>
    <dbReference type="NCBI Taxonomy" id="169976"/>
    <lineage>
        <taxon>Bacteria</taxon>
        <taxon>Pseudomonadati</taxon>
        <taxon>Pseudomonadota</taxon>
        <taxon>Alphaproteobacteria</taxon>
        <taxon>Sphingomonadales</taxon>
        <taxon>Sphingomonadaceae</taxon>
        <taxon>environmental samples</taxon>
    </lineage>
</organism>
<name>A0A6J4TZN0_9SPHN</name>
<feature type="compositionally biased region" description="Low complexity" evidence="1">
    <location>
        <begin position="1"/>
        <end position="12"/>
    </location>
</feature>
<feature type="compositionally biased region" description="Basic residues" evidence="1">
    <location>
        <begin position="81"/>
        <end position="112"/>
    </location>
</feature>
<feature type="non-terminal residue" evidence="2">
    <location>
        <position position="1"/>
    </location>
</feature>
<feature type="region of interest" description="Disordered" evidence="1">
    <location>
        <begin position="305"/>
        <end position="375"/>
    </location>
</feature>
<feature type="compositionally biased region" description="Basic and acidic residues" evidence="1">
    <location>
        <begin position="147"/>
        <end position="165"/>
    </location>
</feature>
<feature type="region of interest" description="Disordered" evidence="1">
    <location>
        <begin position="1"/>
        <end position="192"/>
    </location>
</feature>